<dbReference type="EMBL" id="AP024238">
    <property type="protein sequence ID" value="BCO27357.1"/>
    <property type="molecule type" value="Genomic_DNA"/>
</dbReference>
<dbReference type="Gene3D" id="3.90.550.10">
    <property type="entry name" value="Spore Coat Polysaccharide Biosynthesis Protein SpsA, Chain A"/>
    <property type="match status" value="1"/>
</dbReference>
<evidence type="ECO:0000313" key="1">
    <source>
        <dbReference type="EMBL" id="BCO27357.1"/>
    </source>
</evidence>
<keyword evidence="2" id="KW-1185">Reference proteome</keyword>
<organism evidence="1 2">
    <name type="scientific">Rhodoferax lithotrophicus</name>
    <dbReference type="NCBI Taxonomy" id="2798804"/>
    <lineage>
        <taxon>Bacteria</taxon>
        <taxon>Pseudomonadati</taxon>
        <taxon>Pseudomonadota</taxon>
        <taxon>Betaproteobacteria</taxon>
        <taxon>Burkholderiales</taxon>
        <taxon>Comamonadaceae</taxon>
        <taxon>Rhodoferax</taxon>
    </lineage>
</organism>
<evidence type="ECO:0000313" key="2">
    <source>
        <dbReference type="Proteomes" id="UP000824366"/>
    </source>
</evidence>
<accession>A0ABM7MM26</accession>
<dbReference type="RefSeq" id="WP_223912197.1">
    <property type="nucleotide sequence ID" value="NZ_AP024238.1"/>
</dbReference>
<reference evidence="1 2" key="1">
    <citation type="journal article" date="2021" name="Microbiol. Spectr.">
        <title>A Single Bacterium Capable of Oxidation and Reduction of Iron at Circumneutral pH.</title>
        <authorList>
            <person name="Kato S."/>
            <person name="Ohkuma M."/>
        </authorList>
    </citation>
    <scope>NUCLEOTIDE SEQUENCE [LARGE SCALE GENOMIC DNA]</scope>
    <source>
        <strain evidence="1 2">MIZ03</strain>
    </source>
</reference>
<protein>
    <recommendedName>
        <fullName evidence="3">Hemolytic protein HlpA-like protein</fullName>
    </recommendedName>
</protein>
<sequence>MKSAVLFLVFNRPDTTRQVFEAIRAAQPPRLYVAADGARPQRAGEAERCATTRQIATEVDWPCEVITLFREENLGCKRAVSSAITWFFEHEEQGIILEDDCLPAQSFFGFCDELLERYKTDTRIWQISGSTFFPAAITKSNADYFFTRYGPIWGWASWRRAWQHYDPDLKDWPEMSQSEVMDNVYPYKAERIAKLSLGTKLFNSEIDTWDYQWGFSKNFNHALTIVPKLNQIVNIGFGNDATHTLTIDSNSQKESFDLKGSLRHSNFVVEDVVYGAVFSLKAFKSNLFKLALNKFLKG</sequence>
<dbReference type="Proteomes" id="UP000824366">
    <property type="component" value="Chromosome"/>
</dbReference>
<name>A0ABM7MM26_9BURK</name>
<proteinExistence type="predicted"/>
<dbReference type="InterPro" id="IPR029044">
    <property type="entry name" value="Nucleotide-diphossugar_trans"/>
</dbReference>
<evidence type="ECO:0008006" key="3">
    <source>
        <dbReference type="Google" id="ProtNLM"/>
    </source>
</evidence>
<gene>
    <name evidence="1" type="ORF">MIZ03_2245</name>
</gene>
<dbReference type="SUPFAM" id="SSF53448">
    <property type="entry name" value="Nucleotide-diphospho-sugar transferases"/>
    <property type="match status" value="1"/>
</dbReference>